<dbReference type="Pfam" id="PF00698">
    <property type="entry name" value="Acyl_transf_1"/>
    <property type="match status" value="4"/>
</dbReference>
<evidence type="ECO:0000256" key="40">
    <source>
        <dbReference type="ARBA" id="ARBA00048650"/>
    </source>
</evidence>
<comment type="catalytic activity">
    <reaction evidence="35">
        <text>(2E)-dodecenoyl-[ACP] + NADPH + H(+) = dodecanoyl-[ACP] + NADP(+)</text>
        <dbReference type="Rhea" id="RHEA:41880"/>
        <dbReference type="Rhea" id="RHEA-COMP:9643"/>
        <dbReference type="Rhea" id="RHEA-COMP:9644"/>
        <dbReference type="ChEBI" id="CHEBI:15378"/>
        <dbReference type="ChEBI" id="CHEBI:57783"/>
        <dbReference type="ChEBI" id="CHEBI:58349"/>
        <dbReference type="ChEBI" id="CHEBI:65264"/>
        <dbReference type="ChEBI" id="CHEBI:78472"/>
    </reaction>
    <physiologicalReaction direction="left-to-right" evidence="35">
        <dbReference type="Rhea" id="RHEA:41881"/>
    </physiologicalReaction>
</comment>
<dbReference type="PROSITE" id="PS01162">
    <property type="entry name" value="QOR_ZETA_CRYSTAL"/>
    <property type="match status" value="2"/>
</dbReference>
<evidence type="ECO:0000256" key="37">
    <source>
        <dbReference type="ARBA" id="ARBA00048420"/>
    </source>
</evidence>
<evidence type="ECO:0000256" key="43">
    <source>
        <dbReference type="ARBA" id="ARBA00048935"/>
    </source>
</evidence>
<dbReference type="InterPro" id="IPR036291">
    <property type="entry name" value="NAD(P)-bd_dom_sf"/>
</dbReference>
<dbReference type="FunFam" id="3.40.366.10:FF:000002">
    <property type="entry name" value="Probable polyketide synthase 2"/>
    <property type="match status" value="4"/>
</dbReference>
<comment type="catalytic activity">
    <reaction evidence="36">
        <text>tetradecanoyl-[ACP] + H2O = tetradecanoate + holo-[ACP] + H(+)</text>
        <dbReference type="Rhea" id="RHEA:30123"/>
        <dbReference type="Rhea" id="RHEA-COMP:9648"/>
        <dbReference type="Rhea" id="RHEA-COMP:9685"/>
        <dbReference type="ChEBI" id="CHEBI:15377"/>
        <dbReference type="ChEBI" id="CHEBI:15378"/>
        <dbReference type="ChEBI" id="CHEBI:30807"/>
        <dbReference type="ChEBI" id="CHEBI:64479"/>
        <dbReference type="ChEBI" id="CHEBI:78477"/>
        <dbReference type="EC" id="3.1.2.14"/>
    </reaction>
    <physiologicalReaction direction="left-to-right" evidence="36">
        <dbReference type="Rhea" id="RHEA:30124"/>
    </physiologicalReaction>
</comment>
<evidence type="ECO:0000256" key="42">
    <source>
        <dbReference type="ARBA" id="ARBA00048704"/>
    </source>
</evidence>
<comment type="catalytic activity">
    <reaction evidence="21">
        <text>(3R)-hydroxybutanoyl-[ACP] = (2E)-butenoyl-[ACP] + H2O</text>
        <dbReference type="Rhea" id="RHEA:41808"/>
        <dbReference type="Rhea" id="RHEA-COMP:9626"/>
        <dbReference type="Rhea" id="RHEA-COMP:9627"/>
        <dbReference type="ChEBI" id="CHEBI:15377"/>
        <dbReference type="ChEBI" id="CHEBI:78451"/>
        <dbReference type="ChEBI" id="CHEBI:78453"/>
    </reaction>
    <physiologicalReaction direction="left-to-right" evidence="21">
        <dbReference type="Rhea" id="RHEA:41809"/>
    </physiologicalReaction>
</comment>
<dbReference type="InterPro" id="IPR036736">
    <property type="entry name" value="ACP-like_sf"/>
</dbReference>
<evidence type="ECO:0000256" key="16">
    <source>
        <dbReference type="ARBA" id="ARBA00023388"/>
    </source>
</evidence>
<dbReference type="InterPro" id="IPR042104">
    <property type="entry name" value="PKS_dehydratase_sf"/>
</dbReference>
<feature type="active site" description="Proton acceptor; for dehydratase activity" evidence="53">
    <location>
        <position position="2738"/>
    </location>
</feature>
<feature type="region of interest" description="C-terminal hotdog fold" evidence="53">
    <location>
        <begin position="6620"/>
        <end position="6756"/>
    </location>
</feature>
<evidence type="ECO:0000256" key="2">
    <source>
        <dbReference type="ARBA" id="ARBA00004792"/>
    </source>
</evidence>
<comment type="catalytic activity">
    <reaction evidence="16">
        <text>(3R)-hydroxydecanoyl-[ACP] = (2E)-decenoyl-[ACP] + H2O</text>
        <dbReference type="Rhea" id="RHEA:41860"/>
        <dbReference type="Rhea" id="RHEA-COMP:9638"/>
        <dbReference type="Rhea" id="RHEA-COMP:9639"/>
        <dbReference type="ChEBI" id="CHEBI:15377"/>
        <dbReference type="ChEBI" id="CHEBI:78466"/>
        <dbReference type="ChEBI" id="CHEBI:78467"/>
    </reaction>
    <physiologicalReaction direction="left-to-right" evidence="16">
        <dbReference type="Rhea" id="RHEA:41861"/>
    </physiologicalReaction>
</comment>
<dbReference type="InterPro" id="IPR029058">
    <property type="entry name" value="AB_hydrolase_fold"/>
</dbReference>
<evidence type="ECO:0000256" key="39">
    <source>
        <dbReference type="ARBA" id="ARBA00048571"/>
    </source>
</evidence>
<dbReference type="Gene3D" id="3.90.180.10">
    <property type="entry name" value="Medium-chain alcohol dehydrogenases, catalytic domain"/>
    <property type="match status" value="2"/>
</dbReference>
<evidence type="ECO:0000256" key="8">
    <source>
        <dbReference type="ARBA" id="ARBA00022898"/>
    </source>
</evidence>
<dbReference type="InterPro" id="IPR020843">
    <property type="entry name" value="ER"/>
</dbReference>
<dbReference type="PROSITE" id="PS00606">
    <property type="entry name" value="KS3_1"/>
    <property type="match status" value="4"/>
</dbReference>
<dbReference type="InterPro" id="IPR016035">
    <property type="entry name" value="Acyl_Trfase/lysoPLipase"/>
</dbReference>
<dbReference type="InterPro" id="IPR015083">
    <property type="entry name" value="NorB/c/GfsB-D-like_docking"/>
</dbReference>
<evidence type="ECO:0000256" key="38">
    <source>
        <dbReference type="ARBA" id="ARBA00048506"/>
    </source>
</evidence>
<evidence type="ECO:0000256" key="22">
    <source>
        <dbReference type="ARBA" id="ARBA00023442"/>
    </source>
</evidence>
<dbReference type="GO" id="GO:0141148">
    <property type="term" value="F:enoyl-[acyl-carrier-protein] reductase (NADPH) activity"/>
    <property type="evidence" value="ECO:0007669"/>
    <property type="project" value="UniProtKB-EC"/>
</dbReference>
<dbReference type="Pfam" id="PF14765">
    <property type="entry name" value="PS-DH"/>
    <property type="match status" value="4"/>
</dbReference>
<dbReference type="InterPro" id="IPR002364">
    <property type="entry name" value="Quin_OxRdtase/zeta-crystal_CS"/>
</dbReference>
<dbReference type="PROSITE" id="PS50075">
    <property type="entry name" value="CARRIER"/>
    <property type="match status" value="4"/>
</dbReference>
<evidence type="ECO:0000256" key="5">
    <source>
        <dbReference type="ARBA" id="ARBA00022553"/>
    </source>
</evidence>
<dbReference type="Gene3D" id="1.10.1200.10">
    <property type="entry name" value="ACP-like"/>
    <property type="match status" value="4"/>
</dbReference>
<comment type="catalytic activity">
    <reaction evidence="32">
        <text>3-oxobutanoyl-[ACP] + NADPH + H(+) = (3R)-hydroxybutanoyl-[ACP] + NADP(+)</text>
        <dbReference type="Rhea" id="RHEA:41804"/>
        <dbReference type="Rhea" id="RHEA-COMP:9625"/>
        <dbReference type="Rhea" id="RHEA-COMP:9626"/>
        <dbReference type="ChEBI" id="CHEBI:15378"/>
        <dbReference type="ChEBI" id="CHEBI:57783"/>
        <dbReference type="ChEBI" id="CHEBI:58349"/>
        <dbReference type="ChEBI" id="CHEBI:78450"/>
        <dbReference type="ChEBI" id="CHEBI:78451"/>
    </reaction>
    <physiologicalReaction direction="left-to-right" evidence="32">
        <dbReference type="Rhea" id="RHEA:41805"/>
    </physiologicalReaction>
</comment>
<dbReference type="Pfam" id="PF22953">
    <property type="entry name" value="SpnB_Rossmann"/>
    <property type="match status" value="4"/>
</dbReference>
<gene>
    <name evidence="58" type="primary">yup5</name>
</gene>
<evidence type="ECO:0000256" key="54">
    <source>
        <dbReference type="SAM" id="MobiDB-lite"/>
    </source>
</evidence>
<dbReference type="SMART" id="SM01294">
    <property type="entry name" value="PKS_PP_betabranch"/>
    <property type="match status" value="4"/>
</dbReference>
<evidence type="ECO:0000256" key="36">
    <source>
        <dbReference type="ARBA" id="ARBA00048289"/>
    </source>
</evidence>
<dbReference type="InterPro" id="IPR020807">
    <property type="entry name" value="PKS_DH"/>
</dbReference>
<evidence type="ECO:0000256" key="52">
    <source>
        <dbReference type="ARBA" id="ARBA00049533"/>
    </source>
</evidence>
<feature type="active site" description="Proton donor; for dehydratase activity" evidence="53">
    <location>
        <position position="1156"/>
    </location>
</feature>
<feature type="region of interest" description="Disordered" evidence="54">
    <location>
        <begin position="1"/>
        <end position="29"/>
    </location>
</feature>
<comment type="catalytic activity">
    <reaction evidence="33">
        <text>acetyl-[ACP] + malonyl-[ACP] + H(+) = 3-oxobutanoyl-[ACP] + holo-[ACP] + CO2</text>
        <dbReference type="Rhea" id="RHEA:41800"/>
        <dbReference type="Rhea" id="RHEA-COMP:9621"/>
        <dbReference type="Rhea" id="RHEA-COMP:9623"/>
        <dbReference type="Rhea" id="RHEA-COMP:9625"/>
        <dbReference type="Rhea" id="RHEA-COMP:9685"/>
        <dbReference type="ChEBI" id="CHEBI:15378"/>
        <dbReference type="ChEBI" id="CHEBI:16526"/>
        <dbReference type="ChEBI" id="CHEBI:64479"/>
        <dbReference type="ChEBI" id="CHEBI:78446"/>
        <dbReference type="ChEBI" id="CHEBI:78449"/>
        <dbReference type="ChEBI" id="CHEBI:78450"/>
    </reaction>
    <physiologicalReaction direction="left-to-right" evidence="33">
        <dbReference type="Rhea" id="RHEA:41801"/>
    </physiologicalReaction>
</comment>
<dbReference type="SMART" id="SM00823">
    <property type="entry name" value="PKS_PP"/>
    <property type="match status" value="4"/>
</dbReference>
<dbReference type="InterPro" id="IPR018201">
    <property type="entry name" value="Ketoacyl_synth_AS"/>
</dbReference>
<dbReference type="InterPro" id="IPR011032">
    <property type="entry name" value="GroES-like_sf"/>
</dbReference>
<comment type="catalytic activity">
    <reaction evidence="26">
        <text>3-oxodecanoyl-[ACP] + NADPH + H(+) = (3R)-hydroxydecanoyl-[ACP] + NADP(+)</text>
        <dbReference type="Rhea" id="RHEA:41856"/>
        <dbReference type="Rhea" id="RHEA-COMP:9637"/>
        <dbReference type="Rhea" id="RHEA-COMP:9638"/>
        <dbReference type="ChEBI" id="CHEBI:15378"/>
        <dbReference type="ChEBI" id="CHEBI:57783"/>
        <dbReference type="ChEBI" id="CHEBI:58349"/>
        <dbReference type="ChEBI" id="CHEBI:78464"/>
        <dbReference type="ChEBI" id="CHEBI:78466"/>
    </reaction>
    <physiologicalReaction direction="left-to-right" evidence="26">
        <dbReference type="Rhea" id="RHEA:41857"/>
    </physiologicalReaction>
</comment>
<evidence type="ECO:0000256" key="3">
    <source>
        <dbReference type="ARBA" id="ARBA00005189"/>
    </source>
</evidence>
<dbReference type="Gene3D" id="3.30.70.3290">
    <property type="match status" value="4"/>
</dbReference>
<evidence type="ECO:0000256" key="29">
    <source>
        <dbReference type="ARBA" id="ARBA00047578"/>
    </source>
</evidence>
<dbReference type="GO" id="GO:0004316">
    <property type="term" value="F:3-oxoacyl-[acyl-carrier-protein] reductase (NADPH) activity"/>
    <property type="evidence" value="ECO:0007669"/>
    <property type="project" value="UniProtKB-EC"/>
</dbReference>
<evidence type="ECO:0000256" key="24">
    <source>
        <dbReference type="ARBA" id="ARBA00047394"/>
    </source>
</evidence>
<feature type="region of interest" description="N-terminal hotdog fold" evidence="53">
    <location>
        <begin position="6485"/>
        <end position="6608"/>
    </location>
</feature>
<comment type="catalytic activity">
    <reaction evidence="27">
        <text>tetradecanoyl-[ACP] + malonyl-[ACP] + H(+) = 3-oxohexadecanoyl-[ACP] + holo-[ACP] + CO2</text>
        <dbReference type="Rhea" id="RHEA:41900"/>
        <dbReference type="Rhea" id="RHEA-COMP:9623"/>
        <dbReference type="Rhea" id="RHEA-COMP:9648"/>
        <dbReference type="Rhea" id="RHEA-COMP:9649"/>
        <dbReference type="Rhea" id="RHEA-COMP:9685"/>
        <dbReference type="ChEBI" id="CHEBI:15378"/>
        <dbReference type="ChEBI" id="CHEBI:16526"/>
        <dbReference type="ChEBI" id="CHEBI:64479"/>
        <dbReference type="ChEBI" id="CHEBI:78449"/>
        <dbReference type="ChEBI" id="CHEBI:78477"/>
        <dbReference type="ChEBI" id="CHEBI:78478"/>
    </reaction>
    <physiologicalReaction direction="left-to-right" evidence="27">
        <dbReference type="Rhea" id="RHEA:41901"/>
    </physiologicalReaction>
</comment>
<comment type="catalytic activity">
    <reaction evidence="13">
        <text>(3R)-hydroxyoctanoyl-[ACP] = (2E)-octenoyl-[ACP] + H2O</text>
        <dbReference type="Rhea" id="RHEA:41844"/>
        <dbReference type="Rhea" id="RHEA-COMP:9634"/>
        <dbReference type="Rhea" id="RHEA-COMP:9635"/>
        <dbReference type="ChEBI" id="CHEBI:15377"/>
        <dbReference type="ChEBI" id="CHEBI:78461"/>
        <dbReference type="ChEBI" id="CHEBI:78462"/>
    </reaction>
    <physiologicalReaction direction="left-to-right" evidence="13">
        <dbReference type="Rhea" id="RHEA:41845"/>
    </physiologicalReaction>
</comment>
<evidence type="ECO:0000256" key="28">
    <source>
        <dbReference type="ARBA" id="ARBA00047500"/>
    </source>
</evidence>
<dbReference type="Pfam" id="PF16197">
    <property type="entry name" value="KAsynt_C_assoc"/>
    <property type="match status" value="4"/>
</dbReference>
<feature type="region of interest" description="C-terminal hotdog fold" evidence="53">
    <location>
        <begin position="1097"/>
        <end position="1235"/>
    </location>
</feature>
<evidence type="ECO:0000256" key="48">
    <source>
        <dbReference type="ARBA" id="ARBA00049414"/>
    </source>
</evidence>
<evidence type="ECO:0000256" key="46">
    <source>
        <dbReference type="ARBA" id="ARBA00049171"/>
    </source>
</evidence>
<dbReference type="PANTHER" id="PTHR43775:SF51">
    <property type="entry name" value="INACTIVE PHENOLPHTHIOCEROL SYNTHESIS POLYKETIDE SYNTHASE TYPE I PKS1-RELATED"/>
    <property type="match status" value="1"/>
</dbReference>
<dbReference type="InterPro" id="IPR014043">
    <property type="entry name" value="Acyl_transferase_dom"/>
</dbReference>
<dbReference type="PROSITE" id="PS52019">
    <property type="entry name" value="PKS_MFAS_DH"/>
    <property type="match status" value="4"/>
</dbReference>
<comment type="catalytic activity">
    <reaction evidence="18">
        <text>(3R)-hydroxytetradecanoyl-[ACP] = (2E)-tetradecenoyl-[ACP] + H2O</text>
        <dbReference type="Rhea" id="RHEA:41892"/>
        <dbReference type="Rhea" id="RHEA-COMP:9646"/>
        <dbReference type="Rhea" id="RHEA-COMP:9647"/>
        <dbReference type="ChEBI" id="CHEBI:15377"/>
        <dbReference type="ChEBI" id="CHEBI:78474"/>
        <dbReference type="ChEBI" id="CHEBI:78475"/>
    </reaction>
    <physiologicalReaction direction="left-to-right" evidence="18">
        <dbReference type="Rhea" id="RHEA:41893"/>
    </physiologicalReaction>
</comment>
<dbReference type="SUPFAM" id="SSF47336">
    <property type="entry name" value="ACP-like"/>
    <property type="match status" value="4"/>
</dbReference>
<dbReference type="Pfam" id="PF08240">
    <property type="entry name" value="ADH_N"/>
    <property type="match status" value="2"/>
</dbReference>
<dbReference type="InterPro" id="IPR020841">
    <property type="entry name" value="PKS_Beta-ketoAc_synthase_dom"/>
</dbReference>
<evidence type="ECO:0000256" key="1">
    <source>
        <dbReference type="ARBA" id="ARBA00001957"/>
    </source>
</evidence>
<dbReference type="InterPro" id="IPR014031">
    <property type="entry name" value="Ketoacyl_synth_C"/>
</dbReference>
<dbReference type="InterPro" id="IPR020806">
    <property type="entry name" value="PKS_PP-bd"/>
</dbReference>
<comment type="catalytic activity">
    <reaction evidence="20">
        <text>(3R)-hydroxyhexadecanoyl-[ACP] = (2E)-hexadecenoyl-[ACP] + H2O</text>
        <dbReference type="Rhea" id="RHEA:41908"/>
        <dbReference type="Rhea" id="RHEA-COMP:9650"/>
        <dbReference type="Rhea" id="RHEA-COMP:9651"/>
        <dbReference type="ChEBI" id="CHEBI:15377"/>
        <dbReference type="ChEBI" id="CHEBI:78480"/>
        <dbReference type="ChEBI" id="CHEBI:78481"/>
    </reaction>
    <physiologicalReaction direction="left-to-right" evidence="20">
        <dbReference type="Rhea" id="RHEA:41909"/>
    </physiologicalReaction>
</comment>
<keyword evidence="6" id="KW-0808">Transferase</keyword>
<dbReference type="InterPro" id="IPR006162">
    <property type="entry name" value="Ppantetheine_attach_site"/>
</dbReference>
<evidence type="ECO:0000256" key="33">
    <source>
        <dbReference type="ARBA" id="ARBA00047961"/>
    </source>
</evidence>
<feature type="domain" description="Ketosynthase family 3 (KS3)" evidence="56">
    <location>
        <begin position="3532"/>
        <end position="3958"/>
    </location>
</feature>
<comment type="catalytic activity">
    <reaction evidence="49">
        <text>3-oxooctanoyl-[ACP] + NADPH + H(+) = (3R)-hydroxyoctanoyl-[ACP] + NADP(+)</text>
        <dbReference type="Rhea" id="RHEA:41840"/>
        <dbReference type="Rhea" id="RHEA-COMP:9633"/>
        <dbReference type="Rhea" id="RHEA-COMP:9634"/>
        <dbReference type="ChEBI" id="CHEBI:15378"/>
        <dbReference type="ChEBI" id="CHEBI:57783"/>
        <dbReference type="ChEBI" id="CHEBI:58349"/>
        <dbReference type="ChEBI" id="CHEBI:78460"/>
        <dbReference type="ChEBI" id="CHEBI:78461"/>
    </reaction>
    <physiologicalReaction direction="left-to-right" evidence="49">
        <dbReference type="Rhea" id="RHEA:41841"/>
    </physiologicalReaction>
</comment>
<dbReference type="InterPro" id="IPR001031">
    <property type="entry name" value="Thioesterase"/>
</dbReference>
<feature type="domain" description="PKS/mFAS DH" evidence="57">
    <location>
        <begin position="6485"/>
        <end position="6756"/>
    </location>
</feature>
<protein>
    <submittedName>
        <fullName evidence="58">Putative modular polyketide synthase</fullName>
    </submittedName>
</protein>
<comment type="catalytic activity">
    <reaction evidence="39">
        <text>3-oxohexanoyl-[ACP] + NADPH + H(+) = (3R)-hydroxyhexanoyl-[ACP] + NADP(+)</text>
        <dbReference type="Rhea" id="RHEA:41824"/>
        <dbReference type="Rhea" id="RHEA-COMP:9629"/>
        <dbReference type="Rhea" id="RHEA-COMP:9630"/>
        <dbReference type="ChEBI" id="CHEBI:15378"/>
        <dbReference type="ChEBI" id="CHEBI:57783"/>
        <dbReference type="ChEBI" id="CHEBI:58349"/>
        <dbReference type="ChEBI" id="CHEBI:78456"/>
        <dbReference type="ChEBI" id="CHEBI:78457"/>
    </reaction>
    <physiologicalReaction direction="left-to-right" evidence="39">
        <dbReference type="Rhea" id="RHEA:41825"/>
    </physiologicalReaction>
</comment>
<dbReference type="GO" id="GO:0031177">
    <property type="term" value="F:phosphopantetheine binding"/>
    <property type="evidence" value="ECO:0007669"/>
    <property type="project" value="InterPro"/>
</dbReference>
<dbReference type="PROSITE" id="PS52004">
    <property type="entry name" value="KS3_2"/>
    <property type="match status" value="4"/>
</dbReference>
<evidence type="ECO:0000256" key="15">
    <source>
        <dbReference type="ARBA" id="ARBA00023373"/>
    </source>
</evidence>
<proteinExistence type="predicted"/>
<evidence type="ECO:0000256" key="44">
    <source>
        <dbReference type="ARBA" id="ARBA00049019"/>
    </source>
</evidence>
<comment type="catalytic activity">
    <reaction evidence="25">
        <text>a (3R)-hydroxyacyl-[ACP] + NADP(+) = a 3-oxoacyl-[ACP] + NADPH + H(+)</text>
        <dbReference type="Rhea" id="RHEA:17397"/>
        <dbReference type="Rhea" id="RHEA-COMP:9916"/>
        <dbReference type="Rhea" id="RHEA-COMP:9945"/>
        <dbReference type="ChEBI" id="CHEBI:15378"/>
        <dbReference type="ChEBI" id="CHEBI:57783"/>
        <dbReference type="ChEBI" id="CHEBI:58349"/>
        <dbReference type="ChEBI" id="CHEBI:78776"/>
        <dbReference type="ChEBI" id="CHEBI:78827"/>
        <dbReference type="EC" id="1.1.1.100"/>
    </reaction>
    <physiologicalReaction direction="right-to-left" evidence="25">
        <dbReference type="Rhea" id="RHEA:17399"/>
    </physiologicalReaction>
</comment>
<feature type="region of interest" description="C-terminal hotdog fold" evidence="53">
    <location>
        <begin position="4571"/>
        <end position="4710"/>
    </location>
</feature>
<dbReference type="GO" id="GO:0033068">
    <property type="term" value="P:macrolide biosynthetic process"/>
    <property type="evidence" value="ECO:0007669"/>
    <property type="project" value="UniProtKB-ARBA"/>
</dbReference>
<comment type="catalytic activity">
    <reaction evidence="28">
        <text>(2E)-butenoyl-[ACP] + NADPH + H(+) = butanoyl-[ACP] + NADP(+)</text>
        <dbReference type="Rhea" id="RHEA:41812"/>
        <dbReference type="Rhea" id="RHEA-COMP:9627"/>
        <dbReference type="Rhea" id="RHEA-COMP:9628"/>
        <dbReference type="ChEBI" id="CHEBI:15378"/>
        <dbReference type="ChEBI" id="CHEBI:57783"/>
        <dbReference type="ChEBI" id="CHEBI:58349"/>
        <dbReference type="ChEBI" id="CHEBI:78453"/>
        <dbReference type="ChEBI" id="CHEBI:78454"/>
    </reaction>
    <physiologicalReaction direction="left-to-right" evidence="28">
        <dbReference type="Rhea" id="RHEA:41813"/>
    </physiologicalReaction>
</comment>
<evidence type="ECO:0000256" key="10">
    <source>
        <dbReference type="ARBA" id="ARBA00023239"/>
    </source>
</evidence>
<dbReference type="InterPro" id="IPR049900">
    <property type="entry name" value="PKS_mFAS_DH"/>
</dbReference>
<keyword evidence="5" id="KW-0597">Phosphoprotein</keyword>
<comment type="catalytic activity">
    <reaction evidence="38">
        <text>a fatty acyl-[ACP] + malonyl-[ACP] + H(+) = a 3-oxoacyl-[ACP] + holo-[ACP] + CO2</text>
        <dbReference type="Rhea" id="RHEA:22836"/>
        <dbReference type="Rhea" id="RHEA-COMP:9623"/>
        <dbReference type="Rhea" id="RHEA-COMP:9685"/>
        <dbReference type="Rhea" id="RHEA-COMP:9916"/>
        <dbReference type="Rhea" id="RHEA-COMP:14125"/>
        <dbReference type="ChEBI" id="CHEBI:15378"/>
        <dbReference type="ChEBI" id="CHEBI:16526"/>
        <dbReference type="ChEBI" id="CHEBI:64479"/>
        <dbReference type="ChEBI" id="CHEBI:78449"/>
        <dbReference type="ChEBI" id="CHEBI:78776"/>
        <dbReference type="ChEBI" id="CHEBI:138651"/>
        <dbReference type="EC" id="2.3.1.41"/>
    </reaction>
    <physiologicalReaction direction="left-to-right" evidence="38">
        <dbReference type="Rhea" id="RHEA:22837"/>
    </physiologicalReaction>
</comment>
<evidence type="ECO:0000256" key="9">
    <source>
        <dbReference type="ARBA" id="ARBA00023194"/>
    </source>
</evidence>
<comment type="catalytic activity">
    <reaction evidence="30">
        <text>(2E)-hexadecenoyl-[ACP] + NADPH + H(+) = hexadecanoyl-[ACP] + NADP(+)</text>
        <dbReference type="Rhea" id="RHEA:41912"/>
        <dbReference type="Rhea" id="RHEA-COMP:9651"/>
        <dbReference type="Rhea" id="RHEA-COMP:9652"/>
        <dbReference type="ChEBI" id="CHEBI:15378"/>
        <dbReference type="ChEBI" id="CHEBI:57783"/>
        <dbReference type="ChEBI" id="CHEBI:58349"/>
        <dbReference type="ChEBI" id="CHEBI:78481"/>
        <dbReference type="ChEBI" id="CHEBI:78483"/>
    </reaction>
    <physiologicalReaction direction="left-to-right" evidence="30">
        <dbReference type="Rhea" id="RHEA:41913"/>
    </physiologicalReaction>
</comment>
<evidence type="ECO:0000259" key="55">
    <source>
        <dbReference type="PROSITE" id="PS50075"/>
    </source>
</evidence>
<dbReference type="Gene3D" id="3.40.47.10">
    <property type="match status" value="4"/>
</dbReference>
<dbReference type="InterPro" id="IPR055123">
    <property type="entry name" value="SpnB-like_Rossmann"/>
</dbReference>
<evidence type="ECO:0000256" key="31">
    <source>
        <dbReference type="ARBA" id="ARBA00047897"/>
    </source>
</evidence>
<feature type="domain" description="Ketosynthase family 3 (KS3)" evidence="56">
    <location>
        <begin position="62"/>
        <end position="485"/>
    </location>
</feature>
<dbReference type="Pfam" id="PF08990">
    <property type="entry name" value="Docking"/>
    <property type="match status" value="1"/>
</dbReference>
<dbReference type="Pfam" id="PF00109">
    <property type="entry name" value="ketoacyl-synt"/>
    <property type="match status" value="4"/>
</dbReference>
<dbReference type="InterPro" id="IPR049552">
    <property type="entry name" value="PKS_DH_N"/>
</dbReference>
<feature type="domain" description="Carrier" evidence="55">
    <location>
        <begin position="3437"/>
        <end position="3512"/>
    </location>
</feature>
<evidence type="ECO:0000256" key="49">
    <source>
        <dbReference type="ARBA" id="ARBA00049422"/>
    </source>
</evidence>
<dbReference type="Gene3D" id="3.40.50.1820">
    <property type="entry name" value="alpha/beta hydrolase"/>
    <property type="match status" value="1"/>
</dbReference>
<evidence type="ECO:0000313" key="58">
    <source>
        <dbReference type="EMBL" id="BAQ03814.1"/>
    </source>
</evidence>
<comment type="catalytic activity">
    <reaction evidence="48">
        <text>3-oxohexadecanoyl-[ACP] + NADPH + H(+) = (3R)-hydroxyhexadecanoyl-[ACP] + NADP(+)</text>
        <dbReference type="Rhea" id="RHEA:41904"/>
        <dbReference type="Rhea" id="RHEA-COMP:9649"/>
        <dbReference type="Rhea" id="RHEA-COMP:9650"/>
        <dbReference type="ChEBI" id="CHEBI:15378"/>
        <dbReference type="ChEBI" id="CHEBI:57783"/>
        <dbReference type="ChEBI" id="CHEBI:58349"/>
        <dbReference type="ChEBI" id="CHEBI:78478"/>
        <dbReference type="ChEBI" id="CHEBI:78480"/>
    </reaction>
    <physiologicalReaction direction="left-to-right" evidence="48">
        <dbReference type="Rhea" id="RHEA:41905"/>
    </physiologicalReaction>
</comment>
<dbReference type="GO" id="GO:0008270">
    <property type="term" value="F:zinc ion binding"/>
    <property type="evidence" value="ECO:0007669"/>
    <property type="project" value="InterPro"/>
</dbReference>
<keyword evidence="12" id="KW-0012">Acyltransferase</keyword>
<dbReference type="CDD" id="cd08956">
    <property type="entry name" value="KR_3_FAS_SDR_x"/>
    <property type="match status" value="4"/>
</dbReference>
<dbReference type="FunFam" id="3.40.47.10:FF:000019">
    <property type="entry name" value="Polyketide synthase type I"/>
    <property type="match status" value="4"/>
</dbReference>
<evidence type="ECO:0000256" key="17">
    <source>
        <dbReference type="ARBA" id="ARBA00023394"/>
    </source>
</evidence>
<keyword evidence="11" id="KW-0511">Multifunctional enzyme</keyword>
<keyword evidence="9" id="KW-0045">Antibiotic biosynthesis</keyword>
<feature type="domain" description="Carrier" evidence="55">
    <location>
        <begin position="7546"/>
        <end position="7624"/>
    </location>
</feature>
<comment type="catalytic activity">
    <reaction evidence="50">
        <text>butanoyl-[ACP] + malonyl-[ACP] + H(+) = 3-oxohexanoyl-[ACP] + holo-[ACP] + CO2</text>
        <dbReference type="Rhea" id="RHEA:41820"/>
        <dbReference type="Rhea" id="RHEA-COMP:9623"/>
        <dbReference type="Rhea" id="RHEA-COMP:9628"/>
        <dbReference type="Rhea" id="RHEA-COMP:9629"/>
        <dbReference type="Rhea" id="RHEA-COMP:9685"/>
        <dbReference type="ChEBI" id="CHEBI:15378"/>
        <dbReference type="ChEBI" id="CHEBI:16526"/>
        <dbReference type="ChEBI" id="CHEBI:64479"/>
        <dbReference type="ChEBI" id="CHEBI:78449"/>
        <dbReference type="ChEBI" id="CHEBI:78454"/>
        <dbReference type="ChEBI" id="CHEBI:78456"/>
    </reaction>
    <physiologicalReaction direction="left-to-right" evidence="50">
        <dbReference type="Rhea" id="RHEA:41821"/>
    </physiologicalReaction>
</comment>
<comment type="pathway">
    <text evidence="2">Antibiotic biosynthesis.</text>
</comment>
<feature type="active site" description="Proton acceptor; for dehydratase activity" evidence="53">
    <location>
        <position position="991"/>
    </location>
</feature>
<dbReference type="InterPro" id="IPR013154">
    <property type="entry name" value="ADH-like_N"/>
</dbReference>
<dbReference type="GO" id="GO:0006633">
    <property type="term" value="P:fatty acid biosynthetic process"/>
    <property type="evidence" value="ECO:0007669"/>
    <property type="project" value="InterPro"/>
</dbReference>
<evidence type="ECO:0000256" key="7">
    <source>
        <dbReference type="ARBA" id="ARBA00022799"/>
    </source>
</evidence>
<comment type="catalytic activity">
    <reaction evidence="52">
        <text>octanoyl-[ACP] + malonyl-[ACP] + H(+) = 3-oxodecanoyl-[ACP] + holo-[ACP] + CO2</text>
        <dbReference type="Rhea" id="RHEA:41852"/>
        <dbReference type="Rhea" id="RHEA-COMP:9623"/>
        <dbReference type="Rhea" id="RHEA-COMP:9636"/>
        <dbReference type="Rhea" id="RHEA-COMP:9637"/>
        <dbReference type="Rhea" id="RHEA-COMP:9685"/>
        <dbReference type="ChEBI" id="CHEBI:15378"/>
        <dbReference type="ChEBI" id="CHEBI:16526"/>
        <dbReference type="ChEBI" id="CHEBI:64479"/>
        <dbReference type="ChEBI" id="CHEBI:78449"/>
        <dbReference type="ChEBI" id="CHEBI:78463"/>
        <dbReference type="ChEBI" id="CHEBI:78464"/>
    </reaction>
    <physiologicalReaction direction="left-to-right" evidence="52">
        <dbReference type="Rhea" id="RHEA:41853"/>
    </physiologicalReaction>
</comment>
<dbReference type="EMBL" id="AB284188">
    <property type="protein sequence ID" value="BAQ03814.1"/>
    <property type="molecule type" value="Genomic_DNA"/>
</dbReference>
<keyword evidence="8" id="KW-0663">Pyridoxal phosphate</keyword>
<dbReference type="SUPFAM" id="SSF53474">
    <property type="entry name" value="alpha/beta-Hydrolases"/>
    <property type="match status" value="1"/>
</dbReference>
<dbReference type="Gene3D" id="3.40.50.720">
    <property type="entry name" value="NAD(P)-binding Rossmann-like Domain"/>
    <property type="match status" value="4"/>
</dbReference>
<dbReference type="Gene3D" id="3.40.366.10">
    <property type="entry name" value="Malonyl-Coenzyme A Acyl Carrier Protein, domain 2"/>
    <property type="match status" value="4"/>
</dbReference>
<name>A0A0A8JC45_STRLS</name>
<evidence type="ECO:0000259" key="57">
    <source>
        <dbReference type="PROSITE" id="PS52019"/>
    </source>
</evidence>
<dbReference type="InterPro" id="IPR016039">
    <property type="entry name" value="Thiolase-like"/>
</dbReference>
<dbReference type="Gene3D" id="3.10.129.110">
    <property type="entry name" value="Polyketide synthase dehydratase"/>
    <property type="match status" value="4"/>
</dbReference>
<evidence type="ECO:0000256" key="32">
    <source>
        <dbReference type="ARBA" id="ARBA00047953"/>
    </source>
</evidence>
<dbReference type="InterPro" id="IPR013968">
    <property type="entry name" value="PKS_KR"/>
</dbReference>
<dbReference type="Gene3D" id="3.40.50.11460">
    <property type="match status" value="2"/>
</dbReference>
<evidence type="ECO:0000256" key="35">
    <source>
        <dbReference type="ARBA" id="ARBA00048281"/>
    </source>
</evidence>
<evidence type="ECO:0000256" key="11">
    <source>
        <dbReference type="ARBA" id="ARBA00023268"/>
    </source>
</evidence>
<evidence type="ECO:0000256" key="30">
    <source>
        <dbReference type="ARBA" id="ARBA00047810"/>
    </source>
</evidence>
<evidence type="ECO:0000256" key="14">
    <source>
        <dbReference type="ARBA" id="ARBA00023351"/>
    </source>
</evidence>
<sequence>MTDAPPTPEKKSVANTAAGTRPDGGTKAMPANQNELVEALRKSLKETERLRQQNRRLLAQATEPIAIVGMSCRYAGGADSPEELWRLVAEGRDAVSPLPADRGWDVERLYDPDPDQAGKVYASGGGFLDRVGDFDAGFFGISPREATAMDPIQRLLLEASWEALEDAGLDAASLRGSDTGVFAGAVMSDYGGTVQPELEGFRLAGTASSVVSGRVAYSFGFEGPAVTVDTACSSSLVAMHMAAQALRSGECSLALVGGVTVLAGPFLLQEFSRQRGLAPDGRCKPYAASADGTGFSDGVGLVVMERLSDARRNGHRVLAVIRGSAVNQDGASNGLTAPNGPSQERVIRQALANAGLSPADVDAVEGHGTGTRLGDPIEAHALLATYGQDRVSGPLRLGSIKSNIGHTSAAAGVAGVIKMVKAMQHGVLPRTLNVDEPSPHIDWSAGDVQLLTEPVQWPSEAERPRRAGVSSFGISGTNAHLILEEAPAVEEPAAEVAVVLRPPVVPVVVSGKGADALAGQAEGLRSHVANRAELDVVDVAFSAVVSRAQFDERAVVTAADRDGLLAGLAALAAGQPGGGVVTGRPVSGRTGFLFTGQGAQRAGMGAELASVYPVFADALDEICAELDVRMGRSLKELLFAAEGSPEAGLLDRTEFTQAALFAVEVALFRLLESLGVRPDVLVGHSVGELACAHVAGVLSLEDACTLVAARGRLMGALPAGGGMVAVQATEAEVVESLAGFEGRVSVAAVNGPSAVVVSGELGALEEWLPQWQQTGRKTTRLKVSHAFHSPLMEPMLEEFRAVAQGLTFHEPRIPVVSNVTGSLVSSELMDPGYWVSHVREAVRFADGVRALADEGVTRFVEVGPDAVLTALAQQTLDVEDAEFAPVLKARVPEAEAFATFLGRAHVAGLPVDWDAFYNGSGAQRVELPTYAFQRERYWLPSGTAGAVDPAAAGLARVDHPVLAAGVRVGDRDEWLFNGRLSTETQPWTAEHVLLGNMVVPGTSHIELALAAGRQAGSPVVEELVLEAPLILQDDQPVQVQVTVGEPDEEGRRPVAIYSRPEAGDATGHEAICHARGTLAADTERVADWPAEWPPGEAEAVSVEDAYARLSDIGYDYGPVFQGLRALWRDGADVYAEVELPDGAAAAGFGIHPALFDAALQSGAAVLLLEGENGARKMPFSWSGARLAKRGATRLRVRTVATGDSALRLDAVDESGTEVVSVESIAVRPVDQEQLAGAQRGTTNALFRVDWAEVPTETTPEPVAVEVLGRPDGHADLAALSRAVADGAAVPDLVVALIDGSAAGPVATAARAVSERTLRLVQEWLADATLAGARLVVATRGAVAVGDEAPDLTVAPVWGLVRSAQSEHPGRFLLADFDFESESEPASVAAFDFTSRGDAPRWAALAAADEPQLAVRDGRLLAPRLARVGAAPSGAPLSDGTVLVTGGTGGLGALVARHLVDAHQARSLLLVSRRGMAAAGAGELVAELQASGAQVRVEACDAGDREQLAGLIGSLERPLRAVVHAAGVLDDGVIESLTSEQLARVLRPKLDAAVHLHELTADMELSAFVLFSSVAALVGSSGQANYAAANAFLDALAAARRADGLPATSLAWGLWANATGMTGTLDENELARLARQGVGALPVSLGLELFDRGLGSGEALVAPVVLDAGALRSQARAGLLPALFRGLVRMPVRRAGGDGSLARQLAGVARGEWERVVLDLVRGQVAAVLGHASGSVIDADRAFRDLGFDSLGAVELRNRLSQVSGVRLPSTLVFDHPTSSAVARLLVAEVGGVESAAAPVRAKRRRAVVDEPLAIVGMACRYPGGVTSPEELWRLVAEGRDAVSGLPTDRGWDLERLYDPDPDHAGTVTTRGGGFLEDAGHFDAGFFGISPREATAMDPQQRLLLEAAWEAIEDAGIDPTSLHGSDTGVFTGVVTSDYGASTPPELEGFRLTGTTSSVVSGRIAYSLGLEGPAVSVDTACSSSLVAMHMAAQALRSGECSMALVGGVTVLTGPFLLQEFSRQRGLSPDGRCKSYAAGADGTGFSDGLGLLVVERLSDAQRNGHRVLAVIRGSAVNQDGASNGLTAPNGPSQERVIRQALANAGLSPADVDAVEGHGTGTRLGDPIEAQALLATYGQERVNGPLRLGSIKSNIGHTSAAAGVAGVIKMVKAMQHGMLPRTLNVDEPSPHVDWSAGELELLTEATQWTADGQRPRRAGVSSFGVSGTNAHVIIEEAPQAEVPAAQVVVVRRPPVVPVVLSAKERGCVVRSRRSGSGRTWRTRAELDVVDVAFSAVVSRAQFEERAVVTAKDLDGLLAGLAALAAGQPAAAVVTGRPVSGKTGFLFTGQGAQRAGMGAELAAAHPAFAEALDEVCAQLDAPLGRSLRGLLFAAEGSPEAGLLDRTEFTQAALFAVEVALFRLLESLGVRPDVLVGHSVGELACAHVAGVLSLEDACTLVAARGRLMGALPAGGGMVAVQATEAEVVESLVGFEGRVSVAAVNGPTAIVVSGELGALEEWLPQWQQAGRKTTRLKVSHAFHSPLMEPMLDEFRAVAEGLTYSEPQIAVVSNVTGTLVSSELTDPGYWVSHVREAVRFADGVRALAEEGVTRFVEVGPDAVLTALAQQTLDIEDAVFIPALKARVPEAEAFAAFLGRAHVAGLPVDWDAFYDGSGAQRVELPTYAFQRERYWVAPGAGAGDPAAAGLGRISHPVLAAGVRVGDRDEWLFTGRLSQGSAPWTQDHGVLGMIVVPGTALVELAGAAGREAGSPLLDELVLEAPLILDSDTAVRVQVTVGEPDEDDRRPVAIYSQPEGGQGEGTCHARGLLTQDETPADPSWVPAQWPPVDAEPIGVDGLYARLAELGFDYGPVFQGLQAAWRDGDQVLAEVALPEEDIESAKGFGIHPALFDASLHGGLDWLDLGDGSARLPFSWSGVRFGQGGPARVRVRISSAGDSSLRVDIASEEGELVALVTKLAFRTVEPSQLKDTRGEHGDALFRVDWTEVVIEAGVEAPRVSVLDDALEQALAEGAAAPDMVVAVVDGSARADAAAMHEVTENTLRLLQRWLADERLSGTRLAVVTRNAVAVGEGAPDLAQAPVWGLVRSAQSEHPDRFLLLDVDGEDLPDWGTVLATGEPQLAVRAGRMLAPRLVRAALSGVAERSPWDAEGTVLITGGTGGLGASFARHFVREYGVRDLLLVSRRGVAAEGVAELVAELEGSGARVRVEACDVADRAELAGLLGSLERPLGAVVHAAGVLDDGVIESLTSEQLERVLRPKVDAALHLHELTAGMELSAFVLFSSVSALIGSPGQGNYAAANAALDALAAVRRAAGLPATSLAWGLWATAGGMAGELGEAEIARLERMGTAALPTELGLELFDRGLGSGEALVAPVVLDLGVLRSQARAGLLPALFRGLVRMPVRRAGGGGSLARQLAGVARGEWERVVLDLVRGQVAAVLGHASGSVIDADRAFRDLGFDSLGAVELRNRLSQVSGVRLPSTLVFDHPTSSAVARLLVAEVGGVESAAAPVRAKRRRAVVDEPLAIVGMACRYPGGVTSPEELWRLVAEGRDAVSGLPTDRGWDLERLYDPDPDHAGTVTTRGGGFLEDAGHFDAGFFGISPREATAMDPQQRLLLEAAWEAIEDAGLDPVSLRGTDTGVFCGVGPSDYAATPAGSLPELEGFRLTGGTTSVVSGRVAYSLGLEGPAVSIDTACSSSLVAMHMASQALRSGECSMALVGGVTVMAGPTLLMEFSRQRGLAPDGRCKSYAAGADGTGFSDGLGLIVLERVSDAQRNGHRILGVVRGSAVNQDGASNGLTAPNGPSQERVIRQALANAGLSPADVDAVEGHGTGTRLGDPIEAQALLATYGQERVSVPLRLGSIKSNIGHTSAAAGVAGVIKMVKAMQHGVLPRTLNVDEPSPHIDWDAGDVTLLTEPHEWPVRAERPRRAGVSSFGVSGTNAHLILEEAPAVEEPVAEVAVVRRPPVVPVVLSAKSAAALSGQAERLRSHLANRAELDVVDVAFSAVTSRAQFDERAVVTAADRDGLLAGLASLAGRQPGAGVVTDRPVSGKTGFLFTGQGAQRAGMGAELASAYPVFAHALDEICAELDVRLGRSLKELLFAAEGSPEAGLLDRTEFTQAALFAVEVALFRLLESLGIRPDVLVGHSVGELACAHVAGVLSLEDACTLVAARGRLMGALPAGGGMVAVQATEAEVVESLAGFEGRVSVAAVNGPTAVVVSGELGALEEWLPQWQQAGRKTTRLKVSHAFHSPLMEPMLDEFRAIARELTFHEPRIPVVSNVTGGLVSSELTDPMYWVSHVREAVRFADGVRALAEEGVTRFVEVGPDAVLTALAQQTLDAEDAVFAPVLKARVPEAEAFATFLGRAHVAGLPVDWDAFYNGSGAQRVELPTYAFQRERYWVAPGAGAGDPTAAGLGRIEHPILSAAVPVGDRDEWVFTGRLSQDTAPWVRDHVVLGMVIVPGTALVELAGAAGREAGSPVVEELVLEAPLILDVDTSVHLQVKLGEADEDGRREVGLYSRPEGQGEGEAGRQAVCHARGTLVTADDAAVDWSAQWPPADAEPVAVDALYARVSDIGFDYGPAFQGVRAAWRDEDTVYAEVALPDDEVDAAAGFAIHPALFDASLHGGLDWLDTGDGTSASLPFSWSGVRFGQRGAARVRVRIGSAGASALRLDIAGEDGVPVASVAKLAFRPVDRTQLQGTKASDGSLYQVEWTPVTGEPTGSARLAVLGGLLSAAGERYPDLAALERAVTEGAAAPDVVLVGVEPDEGTDVASVVHAVTQGTLELLQRWLAIEVLRESRLVVVTRNAVAVGEQAPDLAQAPVWGLVRSAQSEHPGRITLLDLGDEEQPDWDLVVSLDEPQLALRGDDLLAPRLGHAANALVPDLWQLGTERKGSLDSLTLVRSDGNRTLRAGEVRIGVRAAGLNFRDVLIALGLYPGEVPLGTEAAGVVLEVGPEVTDLAPGQRVVGLMADAFGPVTVADRRMIVPMPSGWSFSQAASVPVVFLTAYYGLVDLAGLQRGESLLVHAAAGGVGMAAVQLARHLGAEVFTTASPSKWNALTERGMAGERIASSRDLSFREKFLEVTGGAGVDVVLNALAGEFVDASLDLLPRGGRFLEMGKADIRDADEMGRTRNGVQYQAYDLFDAGPERLQEMLREVVSLFERGVLSHSPVLTWDVRRGAEAFRFLREGRNVGKVVLTVPAPIDPEDTVLITGGTGGLGASFARHFVREYGVRDLLLVSRRGAVAEGVAELVAELEASGARVRVEACDVADRAELAGLLGSLERPLGAVVHAAGVLDDGVIESLTSEQLTRVLRPKVDAALHLHELTAGMELSAFVLFSSVSALIGSPGQGNYAAANAALDALAAVRRAAGLPATSLAWGLWATAGGMAGELGEAEIARLERMGTAALPTELGLELFDRARLVDAAVQVPVLLDLGALRSQARAGLLPPLFRGLVRTQARQAGGGGGSLAQRLAGVPDGEREQMVVGVVVAQVAAVLGHASASAVDPERAFRELGIDSLGAVELRNRLTQATGLRLPTTLVFDHPTPAAITRLLLNEVGGVEPAAAPVRSKRRRPTADEPLAIVGMACRYPGGVTSPEDLWRLVAEGRDAISPLPTDRGWDLERLYDPDPEQTGTLTTRGGGFLENVGDFDADFFGISPREALAMDPQQRLPLEASWEALENAGLDAASVRGSDTGVFCGVVSSDYGGSMTPDLEGFRLTGTTASVVSGRIAYSLGLEGPAVSVDTACSSSLVALHMASQALRSGECSMALVGGVTVMAGPYLLVEFSRQRGLAPDGRCKSYAAGANGTGFSDGLGLLVVERLSDAQRNGHRVLAVIRGSAINQDGASNGLTAPNGPSQERVIHQALANAGLSPADVDAVEGHGTGTRLGDPIEAQALLATYGQERVNGPLRLGSIKSNIGHTSAAAGVAGVIKMVKAMQHGVLPRTLNVDEPSPHIDWDAGDVALLTEPHEWPAETERPRRAGVSSFGISGTNAHVIIEEAPAVKEPAAEVPVIRPPVVPVVVSGKSADALAGQAERLRSHVANRAELDVVDVAFSAVMSRAQFDERAVVTAANRDGLLAGLASLAAGQPAAGVVTGRPVSGKTGFLFTGQGAQRAGMGAELAATYPVFADALDEICGRLDGLLGRSLRDLLFAAEGSPEAGLLDRTEFTQAALFAVEVALFRLLQSLGIRPDVLIGHSVGELACAHVSGVLSLEDACTLVAARGRLMGALPAGGGMVAVQATEAEVVESLNGFEGRVSVAAVNGPTAVVVSGELGALEEWLPQWQQAGRKTTRLKVSHAFHSPLMEPMLEEFQAIAQELTFHEPRIPVVSNVTGTLVSSELTDPTYWVSHVREAVRFADGVRALAEEGVTRFVEVGPDAVLTALAQQTLDAENAVFIPALNARVPEAEAFAAFLGRVHVAGLPVDWDAFTKGTGAQRVELPTYAFQRDRYWVSQSPGSGDPAAAGLGRIEHPILSAAVPVGDRDEWVFTGRLSQDTAPWVRDHVVLGMVIVPGTALVELALSAGRLAGSPVVEELVLEAPLVLAEDAARQVQVTVGAPDEAGRREVMLFSRPEAAEEAAVCHARGWLTTVAETSAPFPTAWPPAGAVPVAVDALYPRLAAAGYEYGPVFQGLRSAWRAGEDVYAEVELAEGVTGAGFGVHPALFDAVLHAALVERDAGAGVELPFAWSGVRLGHGGAGSRVRVRIGRSGGSAMRVDVVDGRGVPVVAVESLSVRPVDQAQLAGAVQGGGHNALFGLEWVPVTDVSAVDSSVPSAVSVAVLGGLLPAAGERYPDLAALERAVTEGGNVPDLVAVGIDSPSGSDAARAVREVTQGTLELLQRWLAGEVLRESRLVVVTRNAVAVGEQAPDLAQAPVWGLVRSAQSEHPGRITLLDLGDEEQPDWDVLASLDEPQVALRGGDLLVPRLARTPAQPTGRAWRLGIERKGSLDGLALLPSDGDRPLGAREVRVGIRAAGLNFRDVLIALGTYPGEAPLGSEAAGVVLEVGAEVTDLAPGDRVMGLLMDPFGPVGITDHRMIVPMPTGWSFTQGAAMPLVFLTAYYALSELAGVRPGERLLVHAAAGGVGMAAVQLARHWGVEVYATASLAKQDAVRSSGVQDDRIASSRDLSFREKFLEVTGGEGVDVVLNALAGEFVDASLDLLPRGGRFLEMGKADIRTPEGVAGGRPGVRYVSFDLLEAGPDRIQQMLRELVSLFERGALGHSPVRTWDVRRGAEAFRFLREGRNVGKVVLTVPAPIDPEDTVLITGGTGGLGASFARHFVREYGVRDLLLVSRRGVAAHGVAELVAELQGSGARVRVEACDVADRAELAGLLGSLERPLGAVVHAAGVLDDGVIESLTSEQLTRVLRPKVDAALHLHELTAGMELSAFVLFSSVSALIGSPGQGNYAAANAALDALAAVRRAAGLPATSLAWGLWATAGGMAGELGEAEIARLERMGTAALPTELGLELFDRARLVDAAVQVPVLLDLGALRSQARAGLLPPLFRGLVRTQARQAGGGGGSLAQRLAGVPDGEREQMVVGVVVAQVAAVLGHASASAVDPERAFRELGIDSLGAVELRNRLTQATGLRLPTTLVFDHPTPAAITRLLLDEVGGDEQAVPAAAESTRDSGTLGALLRHAHTAGAMAEAVPLLTGAARFRPTFASAAELAGEAYVVQLASGSERTKVVCVPSFVVGSSPHQFMRFADAFDGERDVFACTLPGFRDAEPAPATWDAAIEVLAESIVRAVGDGPFVLVGYSTGGVLAHSLAARFEAAGARPAGVVMIDTPMPETEAETKSVFTSVMTQILGREPQAGAISDTDWLAMGAYMRLLAAHTPDPVTVRSLMIRADVSLDGNTWPAWGVADTDVKVAADHFALIEAQAAETAEVTRQWLRHTDPEHTQ</sequence>
<evidence type="ECO:0000256" key="23">
    <source>
        <dbReference type="ARBA" id="ARBA00047300"/>
    </source>
</evidence>
<comment type="catalytic activity">
    <reaction evidence="51">
        <text>(2E)-decenoyl-[ACP] + NADPH + H(+) = decanoyl-[ACP] + NADP(+)</text>
        <dbReference type="Rhea" id="RHEA:41864"/>
        <dbReference type="Rhea" id="RHEA-COMP:9639"/>
        <dbReference type="Rhea" id="RHEA-COMP:9640"/>
        <dbReference type="ChEBI" id="CHEBI:15378"/>
        <dbReference type="ChEBI" id="CHEBI:57783"/>
        <dbReference type="ChEBI" id="CHEBI:58349"/>
        <dbReference type="ChEBI" id="CHEBI:78467"/>
        <dbReference type="ChEBI" id="CHEBI:78468"/>
    </reaction>
    <physiologicalReaction direction="left-to-right" evidence="51">
        <dbReference type="Rhea" id="RHEA:41865"/>
    </physiologicalReaction>
</comment>
<feature type="region of interest" description="N-terminal hotdog fold" evidence="53">
    <location>
        <begin position="959"/>
        <end position="1085"/>
    </location>
</feature>
<comment type="function">
    <text evidence="22">Fatty acid synthetase is a multifunctional enzyme that catalyzes the de novo biosynthesis of long-chain saturated fatty acids starting from acetyl-CoA and malonyl-CoA in the presence of NADPH. This multifunctional protein contains 7 catalytic activities and a site for the binding of the prosthetic group 4'-phosphopantetheine of the acyl carrier protein ([ACP]) domain.</text>
</comment>
<dbReference type="InterPro" id="IPR057326">
    <property type="entry name" value="KR_dom"/>
</dbReference>
<evidence type="ECO:0000256" key="20">
    <source>
        <dbReference type="ARBA" id="ARBA00023401"/>
    </source>
</evidence>
<comment type="catalytic activity">
    <reaction evidence="43">
        <text>3-oxotetradecanoyl-[ACP] + NADPH + H(+) = (3R)-hydroxytetradecanoyl-[ACP] + NADP(+)</text>
        <dbReference type="Rhea" id="RHEA:41888"/>
        <dbReference type="Rhea" id="RHEA-COMP:9645"/>
        <dbReference type="Rhea" id="RHEA-COMP:9646"/>
        <dbReference type="ChEBI" id="CHEBI:15378"/>
        <dbReference type="ChEBI" id="CHEBI:57783"/>
        <dbReference type="ChEBI" id="CHEBI:58349"/>
        <dbReference type="ChEBI" id="CHEBI:78473"/>
        <dbReference type="ChEBI" id="CHEBI:78474"/>
    </reaction>
    <physiologicalReaction direction="left-to-right" evidence="43">
        <dbReference type="Rhea" id="RHEA:41889"/>
    </physiologicalReaction>
</comment>
<dbReference type="CDD" id="cd00833">
    <property type="entry name" value="PKS"/>
    <property type="match status" value="4"/>
</dbReference>
<evidence type="ECO:0000256" key="47">
    <source>
        <dbReference type="ARBA" id="ARBA00049263"/>
    </source>
</evidence>
<dbReference type="SMART" id="SM00825">
    <property type="entry name" value="PKS_KS"/>
    <property type="match status" value="4"/>
</dbReference>
<keyword evidence="10" id="KW-0456">Lyase</keyword>
<comment type="catalytic activity">
    <reaction evidence="15">
        <text>(3R)-hydroxyhexanoyl-[ACP] = (2E)-hexenoyl-[ACP] + H2O</text>
        <dbReference type="Rhea" id="RHEA:41828"/>
        <dbReference type="Rhea" id="RHEA-COMP:9630"/>
        <dbReference type="Rhea" id="RHEA-COMP:9631"/>
        <dbReference type="ChEBI" id="CHEBI:15377"/>
        <dbReference type="ChEBI" id="CHEBI:78457"/>
        <dbReference type="ChEBI" id="CHEBI:78458"/>
    </reaction>
    <physiologicalReaction direction="left-to-right" evidence="15">
        <dbReference type="Rhea" id="RHEA:41829"/>
    </physiologicalReaction>
</comment>
<feature type="domain" description="Carrier" evidence="55">
    <location>
        <begin position="1714"/>
        <end position="1789"/>
    </location>
</feature>
<dbReference type="InterPro" id="IPR049551">
    <property type="entry name" value="PKS_DH_C"/>
</dbReference>
<comment type="pathway">
    <text evidence="3">Lipid metabolism.</text>
</comment>
<evidence type="ECO:0000256" key="6">
    <source>
        <dbReference type="ARBA" id="ARBA00022679"/>
    </source>
</evidence>
<comment type="catalytic activity">
    <reaction evidence="34">
        <text>hexadecanoyl-[ACP] + malonyl-[ACP] + H(+) = 3-oxooctadecanoyl-[ACP] + holo-[ACP] + CO2</text>
        <dbReference type="Rhea" id="RHEA:41916"/>
        <dbReference type="Rhea" id="RHEA-COMP:9623"/>
        <dbReference type="Rhea" id="RHEA-COMP:9652"/>
        <dbReference type="Rhea" id="RHEA-COMP:9653"/>
        <dbReference type="Rhea" id="RHEA-COMP:9685"/>
        <dbReference type="ChEBI" id="CHEBI:15378"/>
        <dbReference type="ChEBI" id="CHEBI:16526"/>
        <dbReference type="ChEBI" id="CHEBI:64479"/>
        <dbReference type="ChEBI" id="CHEBI:78449"/>
        <dbReference type="ChEBI" id="CHEBI:78483"/>
        <dbReference type="ChEBI" id="CHEBI:78487"/>
    </reaction>
    <physiologicalReaction direction="left-to-right" evidence="34">
        <dbReference type="Rhea" id="RHEA:41917"/>
    </physiologicalReaction>
</comment>
<evidence type="ECO:0000256" key="12">
    <source>
        <dbReference type="ARBA" id="ARBA00023315"/>
    </source>
</evidence>
<feature type="domain" description="Ketosynthase family 3 (KS3)" evidence="56">
    <location>
        <begin position="5590"/>
        <end position="6013"/>
    </location>
</feature>
<evidence type="ECO:0000256" key="13">
    <source>
        <dbReference type="ARBA" id="ARBA00023332"/>
    </source>
</evidence>
<evidence type="ECO:0000256" key="18">
    <source>
        <dbReference type="ARBA" id="ARBA00023398"/>
    </source>
</evidence>
<dbReference type="SMART" id="SM00824">
    <property type="entry name" value="PKS_TE"/>
    <property type="match status" value="1"/>
</dbReference>
<accession>A0A0A8JC45</accession>
<evidence type="ECO:0000256" key="25">
    <source>
        <dbReference type="ARBA" id="ARBA00047400"/>
    </source>
</evidence>
<comment type="catalytic activity">
    <reaction evidence="23">
        <text>3-oxooctadecanoyl-[ACP] + NADPH + H(+) = (3R)-hydroxyoctadecanoyl-[ACP] + NADP(+)</text>
        <dbReference type="Rhea" id="RHEA:41920"/>
        <dbReference type="Rhea" id="RHEA-COMP:9653"/>
        <dbReference type="Rhea" id="RHEA-COMP:9654"/>
        <dbReference type="ChEBI" id="CHEBI:15378"/>
        <dbReference type="ChEBI" id="CHEBI:57783"/>
        <dbReference type="ChEBI" id="CHEBI:58349"/>
        <dbReference type="ChEBI" id="CHEBI:78487"/>
        <dbReference type="ChEBI" id="CHEBI:78488"/>
    </reaction>
    <physiologicalReaction direction="left-to-right" evidence="23">
        <dbReference type="Rhea" id="RHEA:41921"/>
    </physiologicalReaction>
</comment>
<keyword evidence="4" id="KW-0596">Phosphopantetheine</keyword>
<organism evidence="58">
    <name type="scientific">Streptomyces lasalocidi</name>
    <name type="common">Streptomyces lasaliensis</name>
    <dbReference type="NCBI Taxonomy" id="324833"/>
    <lineage>
        <taxon>Bacteria</taxon>
        <taxon>Bacillati</taxon>
        <taxon>Actinomycetota</taxon>
        <taxon>Actinomycetes</taxon>
        <taxon>Kitasatosporales</taxon>
        <taxon>Streptomycetaceae</taxon>
        <taxon>Streptomyces</taxon>
    </lineage>
</organism>
<dbReference type="PANTHER" id="PTHR43775">
    <property type="entry name" value="FATTY ACID SYNTHASE"/>
    <property type="match status" value="1"/>
</dbReference>
<dbReference type="SUPFAM" id="SSF53901">
    <property type="entry name" value="Thiolase-like"/>
    <property type="match status" value="4"/>
</dbReference>
<dbReference type="InterPro" id="IPR020802">
    <property type="entry name" value="TesA-like"/>
</dbReference>
<comment type="catalytic activity">
    <reaction evidence="46">
        <text>(2E)-tetradecenoyl-[ACP] + NADPH + H(+) = tetradecanoyl-[ACP] + NADP(+)</text>
        <dbReference type="Rhea" id="RHEA:41896"/>
        <dbReference type="Rhea" id="RHEA-COMP:9647"/>
        <dbReference type="Rhea" id="RHEA-COMP:9648"/>
        <dbReference type="ChEBI" id="CHEBI:15378"/>
        <dbReference type="ChEBI" id="CHEBI:57783"/>
        <dbReference type="ChEBI" id="CHEBI:58349"/>
        <dbReference type="ChEBI" id="CHEBI:78475"/>
        <dbReference type="ChEBI" id="CHEBI:78477"/>
    </reaction>
    <physiologicalReaction direction="left-to-right" evidence="46">
        <dbReference type="Rhea" id="RHEA:41897"/>
    </physiologicalReaction>
</comment>
<dbReference type="InterPro" id="IPR001227">
    <property type="entry name" value="Ac_transferase_dom_sf"/>
</dbReference>
<dbReference type="Pfam" id="PF13602">
    <property type="entry name" value="ADH_zinc_N_2"/>
    <property type="match status" value="2"/>
</dbReference>
<dbReference type="SMART" id="SM00822">
    <property type="entry name" value="PKS_KR"/>
    <property type="match status" value="4"/>
</dbReference>
<comment type="catalytic activity">
    <reaction evidence="42">
        <text>hexadecanoyl-[ACP] + H2O = hexadecanoate + holo-[ACP] + H(+)</text>
        <dbReference type="Rhea" id="RHEA:41932"/>
        <dbReference type="Rhea" id="RHEA-COMP:9652"/>
        <dbReference type="Rhea" id="RHEA-COMP:9685"/>
        <dbReference type="ChEBI" id="CHEBI:7896"/>
        <dbReference type="ChEBI" id="CHEBI:15377"/>
        <dbReference type="ChEBI" id="CHEBI:15378"/>
        <dbReference type="ChEBI" id="CHEBI:64479"/>
        <dbReference type="ChEBI" id="CHEBI:78483"/>
        <dbReference type="EC" id="3.1.2.14"/>
    </reaction>
    <physiologicalReaction direction="left-to-right" evidence="42">
        <dbReference type="Rhea" id="RHEA:41933"/>
    </physiologicalReaction>
</comment>
<comment type="catalytic activity">
    <reaction evidence="44">
        <text>(2E)-octadecenoyl-[ACP] + NADPH + H(+) = octadecanoyl-[ACP] + NADP(+)</text>
        <dbReference type="Rhea" id="RHEA:41928"/>
        <dbReference type="Rhea" id="RHEA-COMP:9655"/>
        <dbReference type="Rhea" id="RHEA-COMP:9656"/>
        <dbReference type="ChEBI" id="CHEBI:15378"/>
        <dbReference type="ChEBI" id="CHEBI:57783"/>
        <dbReference type="ChEBI" id="CHEBI:58349"/>
        <dbReference type="ChEBI" id="CHEBI:78489"/>
        <dbReference type="ChEBI" id="CHEBI:78495"/>
    </reaction>
    <physiologicalReaction direction="left-to-right" evidence="44">
        <dbReference type="Rhea" id="RHEA:41929"/>
    </physiologicalReaction>
</comment>
<feature type="domain" description="PKS/mFAS DH" evidence="57">
    <location>
        <begin position="2706"/>
        <end position="2981"/>
    </location>
</feature>
<feature type="active site" description="Proton acceptor; for dehydratase activity" evidence="53">
    <location>
        <position position="6517"/>
    </location>
</feature>
<dbReference type="InterPro" id="IPR032821">
    <property type="entry name" value="PKS_assoc"/>
</dbReference>
<evidence type="ECO:0000259" key="56">
    <source>
        <dbReference type="PROSITE" id="PS52004"/>
    </source>
</evidence>
<feature type="domain" description="PKS/mFAS DH" evidence="57">
    <location>
        <begin position="959"/>
        <end position="1235"/>
    </location>
</feature>
<dbReference type="FunFam" id="3.40.50.720:FF:000209">
    <property type="entry name" value="Polyketide synthase Pks12"/>
    <property type="match status" value="2"/>
</dbReference>
<feature type="region of interest" description="N-terminal hotdog fold" evidence="53">
    <location>
        <begin position="4431"/>
        <end position="4559"/>
    </location>
</feature>
<comment type="cofactor">
    <cofactor evidence="1">
        <name>pantetheine 4'-phosphate</name>
        <dbReference type="ChEBI" id="CHEBI:47942"/>
    </cofactor>
</comment>
<dbReference type="Pfam" id="PF02801">
    <property type="entry name" value="Ketoacyl-synt_C"/>
    <property type="match status" value="4"/>
</dbReference>
<evidence type="ECO:0000256" key="4">
    <source>
        <dbReference type="ARBA" id="ARBA00022450"/>
    </source>
</evidence>
<dbReference type="SMART" id="SM00829">
    <property type="entry name" value="PKS_ER"/>
    <property type="match status" value="2"/>
</dbReference>
<dbReference type="SUPFAM" id="SSF51735">
    <property type="entry name" value="NAD(P)-binding Rossmann-fold domains"/>
    <property type="match status" value="10"/>
</dbReference>
<dbReference type="GO" id="GO:0004312">
    <property type="term" value="F:fatty acid synthase activity"/>
    <property type="evidence" value="ECO:0007669"/>
    <property type="project" value="TreeGrafter"/>
</dbReference>
<dbReference type="Pfam" id="PF00550">
    <property type="entry name" value="PP-binding"/>
    <property type="match status" value="4"/>
</dbReference>
<feature type="domain" description="PKS/mFAS DH" evidence="57">
    <location>
        <begin position="4431"/>
        <end position="4710"/>
    </location>
</feature>
<comment type="catalytic activity">
    <reaction evidence="40">
        <text>a 2,3-saturated acyl-[ACP] + NADP(+) = a (2E)-enoyl-[ACP] + NADPH + H(+)</text>
        <dbReference type="Rhea" id="RHEA:22564"/>
        <dbReference type="Rhea" id="RHEA-COMP:9925"/>
        <dbReference type="Rhea" id="RHEA-COMP:9926"/>
        <dbReference type="ChEBI" id="CHEBI:15378"/>
        <dbReference type="ChEBI" id="CHEBI:57783"/>
        <dbReference type="ChEBI" id="CHEBI:58349"/>
        <dbReference type="ChEBI" id="CHEBI:78784"/>
        <dbReference type="ChEBI" id="CHEBI:78785"/>
        <dbReference type="EC" id="1.3.1.39"/>
    </reaction>
    <physiologicalReaction direction="right-to-left" evidence="40">
        <dbReference type="Rhea" id="RHEA:22566"/>
    </physiologicalReaction>
</comment>
<feature type="region of interest" description="N-terminal hotdog fold" evidence="53">
    <location>
        <begin position="2706"/>
        <end position="2829"/>
    </location>
</feature>
<dbReference type="GO" id="GO:0004315">
    <property type="term" value="F:3-oxoacyl-[acyl-carrier-protein] synthase activity"/>
    <property type="evidence" value="ECO:0007669"/>
    <property type="project" value="UniProtKB-EC"/>
</dbReference>
<dbReference type="SMART" id="SM00827">
    <property type="entry name" value="PKS_AT"/>
    <property type="match status" value="4"/>
</dbReference>
<comment type="catalytic activity">
    <reaction evidence="24">
        <text>hexanoyl-[ACP] + malonyl-[ACP] + H(+) = 3-oxooctanoyl-[ACP] + holo-[ACP] + CO2</text>
        <dbReference type="Rhea" id="RHEA:41836"/>
        <dbReference type="Rhea" id="RHEA-COMP:9623"/>
        <dbReference type="Rhea" id="RHEA-COMP:9632"/>
        <dbReference type="Rhea" id="RHEA-COMP:9633"/>
        <dbReference type="Rhea" id="RHEA-COMP:9685"/>
        <dbReference type="ChEBI" id="CHEBI:15378"/>
        <dbReference type="ChEBI" id="CHEBI:16526"/>
        <dbReference type="ChEBI" id="CHEBI:64479"/>
        <dbReference type="ChEBI" id="CHEBI:78449"/>
        <dbReference type="ChEBI" id="CHEBI:78459"/>
        <dbReference type="ChEBI" id="CHEBI:78460"/>
    </reaction>
    <physiologicalReaction direction="left-to-right" evidence="24">
        <dbReference type="Rhea" id="RHEA:41837"/>
    </physiologicalReaction>
</comment>
<evidence type="ECO:0000256" key="27">
    <source>
        <dbReference type="ARBA" id="ARBA00047451"/>
    </source>
</evidence>
<feature type="domain" description="Carrier" evidence="55">
    <location>
        <begin position="5492"/>
        <end position="5570"/>
    </location>
</feature>
<comment type="catalytic activity">
    <reaction evidence="41">
        <text>holo-[ACP] + acetyl-CoA = acetyl-[ACP] + CoA</text>
        <dbReference type="Rhea" id="RHEA:41788"/>
        <dbReference type="Rhea" id="RHEA-COMP:9621"/>
        <dbReference type="Rhea" id="RHEA-COMP:9685"/>
        <dbReference type="ChEBI" id="CHEBI:57287"/>
        <dbReference type="ChEBI" id="CHEBI:57288"/>
        <dbReference type="ChEBI" id="CHEBI:64479"/>
        <dbReference type="ChEBI" id="CHEBI:78446"/>
        <dbReference type="EC" id="2.3.1.38"/>
    </reaction>
    <physiologicalReaction direction="left-to-right" evidence="41">
        <dbReference type="Rhea" id="RHEA:41789"/>
    </physiologicalReaction>
</comment>
<comment type="catalytic activity">
    <reaction evidence="45">
        <text>decanoyl-[ACP] + malonyl-[ACP] + H(+) = 3-oxododecanoyl-[ACP] + holo-[ACP] + CO2</text>
        <dbReference type="Rhea" id="RHEA:41868"/>
        <dbReference type="Rhea" id="RHEA-COMP:9623"/>
        <dbReference type="Rhea" id="RHEA-COMP:9640"/>
        <dbReference type="Rhea" id="RHEA-COMP:9641"/>
        <dbReference type="Rhea" id="RHEA-COMP:9685"/>
        <dbReference type="ChEBI" id="CHEBI:15378"/>
        <dbReference type="ChEBI" id="CHEBI:16526"/>
        <dbReference type="ChEBI" id="CHEBI:64479"/>
        <dbReference type="ChEBI" id="CHEBI:78449"/>
        <dbReference type="ChEBI" id="CHEBI:78468"/>
        <dbReference type="ChEBI" id="CHEBI:78469"/>
    </reaction>
    <physiologicalReaction direction="left-to-right" evidence="45">
        <dbReference type="Rhea" id="RHEA:41869"/>
    </physiologicalReaction>
</comment>
<dbReference type="GO" id="GO:0004313">
    <property type="term" value="F:[acyl-carrier-protein] S-acetyltransferase activity"/>
    <property type="evidence" value="ECO:0007669"/>
    <property type="project" value="UniProtKB-EC"/>
</dbReference>
<dbReference type="SMART" id="SM00826">
    <property type="entry name" value="PKS_DH"/>
    <property type="match status" value="4"/>
</dbReference>
<dbReference type="GO" id="GO:0019171">
    <property type="term" value="F:(3R)-hydroxyacyl-[acyl-carrier-protein] dehydratase activity"/>
    <property type="evidence" value="ECO:0007669"/>
    <property type="project" value="UniProtKB-EC"/>
</dbReference>
<dbReference type="FunFam" id="3.90.180.10:FF:000032">
    <property type="entry name" value="Probable polyketide synthase pks1"/>
    <property type="match status" value="2"/>
</dbReference>
<dbReference type="InterPro" id="IPR016036">
    <property type="entry name" value="Malonyl_transacylase_ACP-bd"/>
</dbReference>
<evidence type="ECO:0000256" key="34">
    <source>
        <dbReference type="ARBA" id="ARBA00048051"/>
    </source>
</evidence>
<comment type="catalytic activity">
    <reaction evidence="19">
        <text>(3R)-hydroxyoctadecanoyl-[ACP] = (2E)-octadecenoyl-[ACP] + H2O</text>
        <dbReference type="Rhea" id="RHEA:41924"/>
        <dbReference type="Rhea" id="RHEA-COMP:9654"/>
        <dbReference type="Rhea" id="RHEA-COMP:9655"/>
        <dbReference type="ChEBI" id="CHEBI:15377"/>
        <dbReference type="ChEBI" id="CHEBI:78488"/>
        <dbReference type="ChEBI" id="CHEBI:78489"/>
    </reaction>
    <physiologicalReaction direction="left-to-right" evidence="19">
        <dbReference type="Rhea" id="RHEA:41925"/>
    </physiologicalReaction>
</comment>
<feature type="region of interest" description="C-terminal hotdog fold" evidence="53">
    <location>
        <begin position="2843"/>
        <end position="2981"/>
    </location>
</feature>
<comment type="catalytic activity">
    <reaction evidence="14">
        <text>(3R)-hydroxydodecanoyl-[ACP] = (2E)-dodecenoyl-[ACP] + H2O</text>
        <dbReference type="Rhea" id="RHEA:41876"/>
        <dbReference type="Rhea" id="RHEA-COMP:9642"/>
        <dbReference type="Rhea" id="RHEA-COMP:9643"/>
        <dbReference type="ChEBI" id="CHEBI:15377"/>
        <dbReference type="ChEBI" id="CHEBI:78470"/>
        <dbReference type="ChEBI" id="CHEBI:78472"/>
    </reaction>
    <physiologicalReaction direction="left-to-right" evidence="14">
        <dbReference type="Rhea" id="RHEA:41877"/>
    </physiologicalReaction>
</comment>
<feature type="active site" description="Proton donor; for dehydratase activity" evidence="53">
    <location>
        <position position="2904"/>
    </location>
</feature>
<evidence type="ECO:0000256" key="26">
    <source>
        <dbReference type="ARBA" id="ARBA00047440"/>
    </source>
</evidence>
<evidence type="ECO:0000256" key="41">
    <source>
        <dbReference type="ARBA" id="ARBA00048691"/>
    </source>
</evidence>
<comment type="catalytic activity">
    <reaction evidence="17">
        <text>a (3R)-hydroxyacyl-[ACP] = a (2E)-enoyl-[ACP] + H2O</text>
        <dbReference type="Rhea" id="RHEA:13097"/>
        <dbReference type="Rhea" id="RHEA-COMP:9925"/>
        <dbReference type="Rhea" id="RHEA-COMP:9945"/>
        <dbReference type="ChEBI" id="CHEBI:15377"/>
        <dbReference type="ChEBI" id="CHEBI:78784"/>
        <dbReference type="ChEBI" id="CHEBI:78827"/>
        <dbReference type="EC" id="4.2.1.59"/>
    </reaction>
    <physiologicalReaction direction="left-to-right" evidence="17">
        <dbReference type="Rhea" id="RHEA:13098"/>
    </physiologicalReaction>
</comment>
<dbReference type="SUPFAM" id="SSF55048">
    <property type="entry name" value="Probable ACP-binding domain of malonyl-CoA ACP transacylase"/>
    <property type="match status" value="4"/>
</dbReference>
<evidence type="ECO:0000256" key="21">
    <source>
        <dbReference type="ARBA" id="ARBA00023402"/>
    </source>
</evidence>
<keyword evidence="7" id="KW-0702">S-nitrosylation</keyword>
<feature type="active site" description="Proton acceptor; for dehydratase activity" evidence="53">
    <location>
        <position position="4463"/>
    </location>
</feature>
<comment type="catalytic activity">
    <reaction evidence="31">
        <text>(2E)-hexenoyl-[ACP] + NADPH + H(+) = hexanoyl-[ACP] + NADP(+)</text>
        <dbReference type="Rhea" id="RHEA:41832"/>
        <dbReference type="Rhea" id="RHEA-COMP:9631"/>
        <dbReference type="Rhea" id="RHEA-COMP:9632"/>
        <dbReference type="ChEBI" id="CHEBI:15378"/>
        <dbReference type="ChEBI" id="CHEBI:57783"/>
        <dbReference type="ChEBI" id="CHEBI:58349"/>
        <dbReference type="ChEBI" id="CHEBI:78458"/>
        <dbReference type="ChEBI" id="CHEBI:78459"/>
    </reaction>
    <physiologicalReaction direction="left-to-right" evidence="31">
        <dbReference type="Rhea" id="RHEA:41833"/>
    </physiologicalReaction>
</comment>
<comment type="catalytic activity">
    <reaction evidence="37">
        <text>(2E)-octenoyl-[ACP] + NADPH + H(+) = octanoyl-[ACP] + NADP(+)</text>
        <dbReference type="Rhea" id="RHEA:41848"/>
        <dbReference type="Rhea" id="RHEA-COMP:9635"/>
        <dbReference type="Rhea" id="RHEA-COMP:9636"/>
        <dbReference type="ChEBI" id="CHEBI:15378"/>
        <dbReference type="ChEBI" id="CHEBI:57783"/>
        <dbReference type="ChEBI" id="CHEBI:58349"/>
        <dbReference type="ChEBI" id="CHEBI:78462"/>
        <dbReference type="ChEBI" id="CHEBI:78463"/>
    </reaction>
    <physiologicalReaction direction="left-to-right" evidence="37">
        <dbReference type="Rhea" id="RHEA:41849"/>
    </physiologicalReaction>
</comment>
<dbReference type="FunFam" id="1.10.1200.10:FF:000007">
    <property type="entry name" value="Probable polyketide synthase pks17"/>
    <property type="match status" value="4"/>
</dbReference>
<dbReference type="SUPFAM" id="SSF50129">
    <property type="entry name" value="GroES-like"/>
    <property type="match status" value="2"/>
</dbReference>
<dbReference type="InterPro" id="IPR014030">
    <property type="entry name" value="Ketoacyl_synth_N"/>
</dbReference>
<dbReference type="SUPFAM" id="SSF52151">
    <property type="entry name" value="FabD/lysophospholipase-like"/>
    <property type="match status" value="4"/>
</dbReference>
<dbReference type="InterPro" id="IPR009081">
    <property type="entry name" value="PP-bd_ACP"/>
</dbReference>
<dbReference type="Pfam" id="PF08659">
    <property type="entry name" value="KR"/>
    <property type="match status" value="4"/>
</dbReference>
<dbReference type="CDD" id="cd05195">
    <property type="entry name" value="enoyl_red"/>
    <property type="match status" value="2"/>
</dbReference>
<feature type="active site" description="Proton donor; for dehydratase activity" evidence="53">
    <location>
        <position position="4632"/>
    </location>
</feature>
<evidence type="ECO:0000256" key="19">
    <source>
        <dbReference type="ARBA" id="ARBA00023399"/>
    </source>
</evidence>
<dbReference type="GO" id="GO:0016297">
    <property type="term" value="F:fatty acyl-[ACP] hydrolase activity"/>
    <property type="evidence" value="ECO:0007669"/>
    <property type="project" value="UniProtKB-EC"/>
</dbReference>
<reference evidence="58" key="1">
    <citation type="submission" date="2006-11" db="EMBL/GenBank/DDBJ databases">
        <title>PKS from Streptomyces lasaliensis.</title>
        <authorList>
            <person name="Oikawa H."/>
            <person name="Migita A."/>
            <person name="Tsuda M."/>
        </authorList>
    </citation>
    <scope>NUCLEOTIDE SEQUENCE</scope>
</reference>
<comment type="catalytic activity">
    <reaction evidence="29">
        <text>dodecanoyl-[ACP] + malonyl-[ACP] + H(+) = 3-oxotetradecanoyl-[ACP] + holo-[ACP] + CO2</text>
        <dbReference type="Rhea" id="RHEA:41884"/>
        <dbReference type="Rhea" id="RHEA-COMP:9623"/>
        <dbReference type="Rhea" id="RHEA-COMP:9644"/>
        <dbReference type="Rhea" id="RHEA-COMP:9645"/>
        <dbReference type="Rhea" id="RHEA-COMP:9685"/>
        <dbReference type="ChEBI" id="CHEBI:15378"/>
        <dbReference type="ChEBI" id="CHEBI:16526"/>
        <dbReference type="ChEBI" id="CHEBI:64479"/>
        <dbReference type="ChEBI" id="CHEBI:65264"/>
        <dbReference type="ChEBI" id="CHEBI:78449"/>
        <dbReference type="ChEBI" id="CHEBI:78473"/>
    </reaction>
    <physiologicalReaction direction="left-to-right" evidence="29">
        <dbReference type="Rhea" id="RHEA:41885"/>
    </physiologicalReaction>
</comment>
<comment type="catalytic activity">
    <reaction evidence="47">
        <text>3-oxododecanoyl-[ACP] + NADPH + H(+) = (3R)-hydroxydodecanoyl-[ACP] + NADP(+)</text>
        <dbReference type="Rhea" id="RHEA:41872"/>
        <dbReference type="Rhea" id="RHEA-COMP:9641"/>
        <dbReference type="Rhea" id="RHEA-COMP:9642"/>
        <dbReference type="ChEBI" id="CHEBI:15378"/>
        <dbReference type="ChEBI" id="CHEBI:57783"/>
        <dbReference type="ChEBI" id="CHEBI:58349"/>
        <dbReference type="ChEBI" id="CHEBI:78469"/>
        <dbReference type="ChEBI" id="CHEBI:78470"/>
    </reaction>
    <physiologicalReaction direction="left-to-right" evidence="47">
        <dbReference type="Rhea" id="RHEA:41873"/>
    </physiologicalReaction>
</comment>
<evidence type="ECO:0000256" key="51">
    <source>
        <dbReference type="ARBA" id="ARBA00049521"/>
    </source>
</evidence>
<feature type="domain" description="Ketosynthase family 3 (KS3)" evidence="56">
    <location>
        <begin position="1809"/>
        <end position="2232"/>
    </location>
</feature>
<feature type="active site" description="Proton donor; for dehydratase activity" evidence="53">
    <location>
        <position position="6679"/>
    </location>
</feature>
<evidence type="ECO:0000256" key="50">
    <source>
        <dbReference type="ARBA" id="ARBA00049449"/>
    </source>
</evidence>
<dbReference type="PROSITE" id="PS00012">
    <property type="entry name" value="PHOSPHOPANTETHEINE"/>
    <property type="match status" value="4"/>
</dbReference>
<evidence type="ECO:0000256" key="45">
    <source>
        <dbReference type="ARBA" id="ARBA00049109"/>
    </source>
</evidence>
<dbReference type="Pfam" id="PF21089">
    <property type="entry name" value="PKS_DH_N"/>
    <property type="match status" value="4"/>
</dbReference>
<dbReference type="Pfam" id="PF00975">
    <property type="entry name" value="Thioesterase"/>
    <property type="match status" value="1"/>
</dbReference>
<dbReference type="InterPro" id="IPR050091">
    <property type="entry name" value="PKS_NRPS_Biosynth_Enz"/>
</dbReference>
<evidence type="ECO:0000256" key="53">
    <source>
        <dbReference type="PROSITE-ProRule" id="PRU01363"/>
    </source>
</evidence>